<accession>A0A8J7YTR8</accession>
<dbReference type="EMBL" id="JAACQH010000012">
    <property type="protein sequence ID" value="NCS90959.1"/>
    <property type="molecule type" value="Genomic_DNA"/>
</dbReference>
<evidence type="ECO:0000313" key="1">
    <source>
        <dbReference type="EMBL" id="NCN65001.1"/>
    </source>
</evidence>
<gene>
    <name evidence="2" type="ORF">GW779_00840</name>
    <name evidence="1" type="ORF">GW910_02855</name>
</gene>
<reference evidence="2" key="1">
    <citation type="submission" date="2019-11" db="EMBL/GenBank/DDBJ databases">
        <title>Lipid analysis of CO2-rich subsurface aquifers suggests an autotrophy-based deep biosphere with lysolipids enriched in CPR bacteria.</title>
        <authorList>
            <person name="Probst A.J."/>
            <person name="Elling F.J."/>
            <person name="Castelle C.J."/>
            <person name="Zhu Q."/>
            <person name="Elvert M."/>
            <person name="Birarda G."/>
            <person name="Holman H.-Y."/>
            <person name="Lane K.R."/>
            <person name="Ladd B."/>
            <person name="Ryan M.C."/>
            <person name="Woyke T."/>
            <person name="Hinrichs K.-U."/>
            <person name="Banfield J.F."/>
        </authorList>
    </citation>
    <scope>NUCLEOTIDE SEQUENCE</scope>
    <source>
        <strain evidence="1">CG_2015-01_33_1645</strain>
        <strain evidence="2">CG_2015-04_33_537</strain>
    </source>
</reference>
<dbReference type="AlphaFoldDB" id="A0A8J7YTR8"/>
<proteinExistence type="predicted"/>
<protein>
    <submittedName>
        <fullName evidence="2">Uncharacterized protein</fullName>
    </submittedName>
</protein>
<evidence type="ECO:0000313" key="2">
    <source>
        <dbReference type="EMBL" id="NCS90959.1"/>
    </source>
</evidence>
<evidence type="ECO:0000313" key="3">
    <source>
        <dbReference type="Proteomes" id="UP000738826"/>
    </source>
</evidence>
<comment type="caution">
    <text evidence="2">The sequence shown here is derived from an EMBL/GenBank/DDBJ whole genome shotgun (WGS) entry which is preliminary data.</text>
</comment>
<dbReference type="Proteomes" id="UP000768163">
    <property type="component" value="Unassembled WGS sequence"/>
</dbReference>
<name>A0A8J7YTR8_9ARCH</name>
<dbReference type="EMBL" id="JAACVF010000072">
    <property type="protein sequence ID" value="NCN65001.1"/>
    <property type="molecule type" value="Genomic_DNA"/>
</dbReference>
<sequence>MISSLRKSPEENDIIGLVIPDIEYEEKLIEVVCGICGDCNKILYLSVNKPYEK</sequence>
<dbReference type="Proteomes" id="UP000738826">
    <property type="component" value="Unassembled WGS sequence"/>
</dbReference>
<organism evidence="2 3">
    <name type="scientific">Candidatus Altarchaeum hamiconexum</name>
    <dbReference type="NCBI Taxonomy" id="1803513"/>
    <lineage>
        <taxon>Archaea</taxon>
        <taxon>Candidatus Altarchaeota</taxon>
        <taxon>Candidatus Altiarchaeia</taxon>
        <taxon>Candidatus Altarchaeales</taxon>
        <taxon>Candidatus Altarchaeaceae</taxon>
        <taxon>Candidatus Altarchaeum</taxon>
    </lineage>
</organism>